<dbReference type="Proteomes" id="UP001152523">
    <property type="component" value="Unassembled WGS sequence"/>
</dbReference>
<dbReference type="EMBL" id="CAMAPF010000956">
    <property type="protein sequence ID" value="CAH9129828.1"/>
    <property type="molecule type" value="Genomic_DNA"/>
</dbReference>
<evidence type="ECO:0000256" key="1">
    <source>
        <dbReference type="SAM" id="MobiDB-lite"/>
    </source>
</evidence>
<organism evidence="2 3">
    <name type="scientific">Cuscuta epithymum</name>
    <dbReference type="NCBI Taxonomy" id="186058"/>
    <lineage>
        <taxon>Eukaryota</taxon>
        <taxon>Viridiplantae</taxon>
        <taxon>Streptophyta</taxon>
        <taxon>Embryophyta</taxon>
        <taxon>Tracheophyta</taxon>
        <taxon>Spermatophyta</taxon>
        <taxon>Magnoliopsida</taxon>
        <taxon>eudicotyledons</taxon>
        <taxon>Gunneridae</taxon>
        <taxon>Pentapetalae</taxon>
        <taxon>asterids</taxon>
        <taxon>lamiids</taxon>
        <taxon>Solanales</taxon>
        <taxon>Convolvulaceae</taxon>
        <taxon>Cuscuteae</taxon>
        <taxon>Cuscuta</taxon>
        <taxon>Cuscuta subgen. Cuscuta</taxon>
    </lineage>
</organism>
<comment type="caution">
    <text evidence="2">The sequence shown here is derived from an EMBL/GenBank/DDBJ whole genome shotgun (WGS) entry which is preliminary data.</text>
</comment>
<protein>
    <submittedName>
        <fullName evidence="2">Uncharacterized protein</fullName>
    </submittedName>
</protein>
<feature type="compositionally biased region" description="Low complexity" evidence="1">
    <location>
        <begin position="88"/>
        <end position="99"/>
    </location>
</feature>
<dbReference type="AlphaFoldDB" id="A0AAV0F323"/>
<sequence length="99" mass="10365">MNLSVRSKMLFVKLLYTTHNNHEETKLNQHLPCSASAALPSGTPSSPCVAAGVSSTPSIAAIIVSSCSPLHRSLRLMSPGLGPKRSSHVQPMPSSSSPT</sequence>
<evidence type="ECO:0000313" key="3">
    <source>
        <dbReference type="Proteomes" id="UP001152523"/>
    </source>
</evidence>
<feature type="region of interest" description="Disordered" evidence="1">
    <location>
        <begin position="76"/>
        <end position="99"/>
    </location>
</feature>
<reference evidence="2" key="1">
    <citation type="submission" date="2022-07" db="EMBL/GenBank/DDBJ databases">
        <authorList>
            <person name="Macas J."/>
            <person name="Novak P."/>
            <person name="Neumann P."/>
        </authorList>
    </citation>
    <scope>NUCLEOTIDE SEQUENCE</scope>
</reference>
<evidence type="ECO:0000313" key="2">
    <source>
        <dbReference type="EMBL" id="CAH9129828.1"/>
    </source>
</evidence>
<name>A0AAV0F323_9ASTE</name>
<accession>A0AAV0F323</accession>
<proteinExistence type="predicted"/>
<keyword evidence="3" id="KW-1185">Reference proteome</keyword>
<gene>
    <name evidence="2" type="ORF">CEPIT_LOCUS30159</name>
</gene>